<dbReference type="EMBL" id="JAIZPD010000001">
    <property type="protein sequence ID" value="KAH0968754.1"/>
    <property type="molecule type" value="Genomic_DNA"/>
</dbReference>
<proteinExistence type="predicted"/>
<keyword evidence="2" id="KW-0548">Nucleotidyltransferase</keyword>
<protein>
    <submittedName>
        <fullName evidence="2">Reverse transcriptase (RNA-dependent DNA polymerase) domain-containing protein</fullName>
    </submittedName>
</protein>
<dbReference type="Proteomes" id="UP000824596">
    <property type="component" value="Unassembled WGS sequence"/>
</dbReference>
<evidence type="ECO:0000313" key="3">
    <source>
        <dbReference type="Proteomes" id="UP000824596"/>
    </source>
</evidence>
<feature type="compositionally biased region" description="Low complexity" evidence="1">
    <location>
        <begin position="1"/>
        <end position="17"/>
    </location>
</feature>
<sequence>MPYGGRRSSGARRTTTSQIRGSQSTQRKPFPSRNRCREEVRDATLRTGNTSPGPDSITVQMLKAVWRIIGSHVQRLYEGCLTIGHHPKPFREAEVVMITKPGRRNLSTPRAWRPISLLSCLGKGLERLIARRLAWASVHYGVLHSQQAGALPKRSAVDLVAALLHDIEEAFARGQVATLILRLRKPKGASATQTTRVSYA</sequence>
<keyword evidence="2" id="KW-0695">RNA-directed DNA polymerase</keyword>
<comment type="caution">
    <text evidence="2">The sequence shown here is derived from an EMBL/GenBank/DDBJ whole genome shotgun (WGS) entry which is preliminary data.</text>
</comment>
<feature type="compositionally biased region" description="Basic and acidic residues" evidence="1">
    <location>
        <begin position="35"/>
        <end position="44"/>
    </location>
</feature>
<dbReference type="AlphaFoldDB" id="A0A9P8N8N1"/>
<feature type="compositionally biased region" description="Polar residues" evidence="1">
    <location>
        <begin position="18"/>
        <end position="27"/>
    </location>
</feature>
<name>A0A9P8N8N1_9HYPO</name>
<dbReference type="RefSeq" id="XP_044726267.1">
    <property type="nucleotide sequence ID" value="XM_044859867.1"/>
</dbReference>
<dbReference type="PANTHER" id="PTHR33481">
    <property type="entry name" value="REVERSE TRANSCRIPTASE"/>
    <property type="match status" value="1"/>
</dbReference>
<evidence type="ECO:0000256" key="1">
    <source>
        <dbReference type="SAM" id="MobiDB-lite"/>
    </source>
</evidence>
<organism evidence="2 3">
    <name type="scientific">Hirsutella rhossiliensis</name>
    <dbReference type="NCBI Taxonomy" id="111463"/>
    <lineage>
        <taxon>Eukaryota</taxon>
        <taxon>Fungi</taxon>
        <taxon>Dikarya</taxon>
        <taxon>Ascomycota</taxon>
        <taxon>Pezizomycotina</taxon>
        <taxon>Sordariomycetes</taxon>
        <taxon>Hypocreomycetidae</taxon>
        <taxon>Hypocreales</taxon>
        <taxon>Ophiocordycipitaceae</taxon>
        <taxon>Hirsutella</taxon>
    </lineage>
</organism>
<feature type="region of interest" description="Disordered" evidence="1">
    <location>
        <begin position="1"/>
        <end position="54"/>
    </location>
</feature>
<evidence type="ECO:0000313" key="2">
    <source>
        <dbReference type="EMBL" id="KAH0968754.1"/>
    </source>
</evidence>
<keyword evidence="2" id="KW-0808">Transferase</keyword>
<dbReference type="OrthoDB" id="5152453at2759"/>
<dbReference type="PANTHER" id="PTHR33481:SF1">
    <property type="entry name" value="ENDONUCLEASE_EXONUCLEASE_PHOSPHATASE DOMAIN-CONTAINING PROTEIN-RELATED"/>
    <property type="match status" value="1"/>
</dbReference>
<reference evidence="2" key="1">
    <citation type="submission" date="2021-09" db="EMBL/GenBank/DDBJ databases">
        <title>A high-quality genome of the endoparasitic fungus Hirsutella rhossiliensis with a comparison of Hirsutella genomes reveals transposable elements contributing to genome size variation.</title>
        <authorList>
            <person name="Lin R."/>
            <person name="Jiao Y."/>
            <person name="Sun X."/>
            <person name="Ling J."/>
            <person name="Xie B."/>
            <person name="Cheng X."/>
        </authorList>
    </citation>
    <scope>NUCLEOTIDE SEQUENCE</scope>
    <source>
        <strain evidence="2">HR02</strain>
    </source>
</reference>
<accession>A0A9P8N8N1</accession>
<dbReference type="GO" id="GO:0003964">
    <property type="term" value="F:RNA-directed DNA polymerase activity"/>
    <property type="evidence" value="ECO:0007669"/>
    <property type="project" value="UniProtKB-KW"/>
</dbReference>
<gene>
    <name evidence="2" type="ORF">HRG_01396</name>
</gene>
<keyword evidence="3" id="KW-1185">Reference proteome</keyword>
<dbReference type="GeneID" id="68350525"/>